<comment type="caution">
    <text evidence="4">The sequence shown here is derived from an EMBL/GenBank/DDBJ whole genome shotgun (WGS) entry which is preliminary data.</text>
</comment>
<evidence type="ECO:0000313" key="4">
    <source>
        <dbReference type="EMBL" id="RRT44579.1"/>
    </source>
</evidence>
<organism evidence="4 5">
    <name type="scientific">Ensete ventricosum</name>
    <name type="common">Abyssinian banana</name>
    <name type="synonym">Musa ensete</name>
    <dbReference type="NCBI Taxonomy" id="4639"/>
    <lineage>
        <taxon>Eukaryota</taxon>
        <taxon>Viridiplantae</taxon>
        <taxon>Streptophyta</taxon>
        <taxon>Embryophyta</taxon>
        <taxon>Tracheophyta</taxon>
        <taxon>Spermatophyta</taxon>
        <taxon>Magnoliopsida</taxon>
        <taxon>Liliopsida</taxon>
        <taxon>Zingiberales</taxon>
        <taxon>Musaceae</taxon>
        <taxon>Ensete</taxon>
    </lineage>
</organism>
<feature type="repeat" description="PPR" evidence="2">
    <location>
        <begin position="292"/>
        <end position="326"/>
    </location>
</feature>
<proteinExistence type="predicted"/>
<dbReference type="GO" id="GO:0003723">
    <property type="term" value="F:RNA binding"/>
    <property type="evidence" value="ECO:0007669"/>
    <property type="project" value="InterPro"/>
</dbReference>
<dbReference type="SUPFAM" id="SSF48452">
    <property type="entry name" value="TPR-like"/>
    <property type="match status" value="1"/>
</dbReference>
<dbReference type="AlphaFoldDB" id="A0A426XYK5"/>
<feature type="repeat" description="PPR" evidence="2">
    <location>
        <begin position="158"/>
        <end position="188"/>
    </location>
</feature>
<dbReference type="PANTHER" id="PTHR47926:SF540">
    <property type="entry name" value="PENTATRICOPEPTIDE REPEAT-CONTAINING PROTEIN"/>
    <property type="match status" value="1"/>
</dbReference>
<keyword evidence="1" id="KW-0677">Repeat</keyword>
<keyword evidence="3" id="KW-0732">Signal</keyword>
<evidence type="ECO:0008006" key="6">
    <source>
        <dbReference type="Google" id="ProtNLM"/>
    </source>
</evidence>
<feature type="signal peptide" evidence="3">
    <location>
        <begin position="1"/>
        <end position="17"/>
    </location>
</feature>
<dbReference type="NCBIfam" id="TIGR00756">
    <property type="entry name" value="PPR"/>
    <property type="match status" value="4"/>
</dbReference>
<dbReference type="Pfam" id="PF01535">
    <property type="entry name" value="PPR"/>
    <property type="match status" value="3"/>
</dbReference>
<dbReference type="FunFam" id="1.25.40.10:FF:000348">
    <property type="entry name" value="Pentatricopeptide repeat-containing protein chloroplastic"/>
    <property type="match status" value="1"/>
</dbReference>
<sequence>MHGVFFLVPTTALVANASREQASDKEEAISEGARRGMNQIKQIHAFTLRNGLDDIQALVLKLLQLFQAYARGAGNAFEPCAALFARMRHPPNPHSFVFLFSACAAFARPAHGRALHARFLLSGLPFDAFIATSLLDLYAKSCLLDSARRLFDELPFRDVAMWNSLIGGYSRWGELDEARELFETMPLRNVVSWTSMISGYAQNGRYEEAVRVFSRMWDEADVKPNEVTLASVLPACAHLGAMELGEKIENYARQKGLMGNVFVRNALLEMYGKCGNIDRARKVFDEMGARRNLCSWNSMIVALAVHGMWRQGLDLFHEMRVCHFYIALF</sequence>
<evidence type="ECO:0000313" key="5">
    <source>
        <dbReference type="Proteomes" id="UP000287651"/>
    </source>
</evidence>
<dbReference type="Pfam" id="PF12854">
    <property type="entry name" value="PPR_1"/>
    <property type="match status" value="1"/>
</dbReference>
<accession>A0A426XYK5</accession>
<dbReference type="Gene3D" id="1.25.40.10">
    <property type="entry name" value="Tetratricopeptide repeat domain"/>
    <property type="match status" value="3"/>
</dbReference>
<dbReference type="InterPro" id="IPR046960">
    <property type="entry name" value="PPR_At4g14850-like_plant"/>
</dbReference>
<evidence type="ECO:0000256" key="3">
    <source>
        <dbReference type="SAM" id="SignalP"/>
    </source>
</evidence>
<evidence type="ECO:0000256" key="1">
    <source>
        <dbReference type="ARBA" id="ARBA00022737"/>
    </source>
</evidence>
<dbReference type="PANTHER" id="PTHR47926">
    <property type="entry name" value="PENTATRICOPEPTIDE REPEAT-CONTAINING PROTEIN"/>
    <property type="match status" value="1"/>
</dbReference>
<name>A0A426XYK5_ENSVE</name>
<feature type="repeat" description="PPR" evidence="2">
    <location>
        <begin position="260"/>
        <end position="290"/>
    </location>
</feature>
<feature type="chain" id="PRO_5019074790" description="Pentatricopeptide repeat-containing protein" evidence="3">
    <location>
        <begin position="18"/>
        <end position="329"/>
    </location>
</feature>
<dbReference type="InterPro" id="IPR011990">
    <property type="entry name" value="TPR-like_helical_dom_sf"/>
</dbReference>
<reference evidence="4 5" key="1">
    <citation type="journal article" date="2014" name="Agronomy (Basel)">
        <title>A Draft Genome Sequence for Ensete ventricosum, the Drought-Tolerant Tree Against Hunger.</title>
        <authorList>
            <person name="Harrison J."/>
            <person name="Moore K.A."/>
            <person name="Paszkiewicz K."/>
            <person name="Jones T."/>
            <person name="Grant M."/>
            <person name="Ambacheew D."/>
            <person name="Muzemil S."/>
            <person name="Studholme D.J."/>
        </authorList>
    </citation>
    <scope>NUCLEOTIDE SEQUENCE [LARGE SCALE GENOMIC DNA]</scope>
</reference>
<dbReference type="InterPro" id="IPR002885">
    <property type="entry name" value="PPR_rpt"/>
</dbReference>
<dbReference type="Proteomes" id="UP000287651">
    <property type="component" value="Unassembled WGS sequence"/>
</dbReference>
<protein>
    <recommendedName>
        <fullName evidence="6">Pentatricopeptide repeat-containing protein</fullName>
    </recommendedName>
</protein>
<evidence type="ECO:0000256" key="2">
    <source>
        <dbReference type="PROSITE-ProRule" id="PRU00708"/>
    </source>
</evidence>
<dbReference type="GO" id="GO:0009451">
    <property type="term" value="P:RNA modification"/>
    <property type="evidence" value="ECO:0007669"/>
    <property type="project" value="InterPro"/>
</dbReference>
<dbReference type="Pfam" id="PF13041">
    <property type="entry name" value="PPR_2"/>
    <property type="match status" value="1"/>
</dbReference>
<feature type="repeat" description="PPR" evidence="2">
    <location>
        <begin position="189"/>
        <end position="224"/>
    </location>
</feature>
<dbReference type="EMBL" id="AMZH03016379">
    <property type="protein sequence ID" value="RRT44579.1"/>
    <property type="molecule type" value="Genomic_DNA"/>
</dbReference>
<gene>
    <name evidence="4" type="ORF">B296_00025954</name>
</gene>
<dbReference type="PROSITE" id="PS51375">
    <property type="entry name" value="PPR"/>
    <property type="match status" value="4"/>
</dbReference>